<evidence type="ECO:0000256" key="1">
    <source>
        <dbReference type="SAM" id="Phobius"/>
    </source>
</evidence>
<feature type="transmembrane region" description="Helical" evidence="1">
    <location>
        <begin position="71"/>
        <end position="88"/>
    </location>
</feature>
<dbReference type="PANTHER" id="PTHR35531">
    <property type="entry name" value="INNER MEMBRANE PROTEIN YBCI-RELATED"/>
    <property type="match status" value="1"/>
</dbReference>
<evidence type="ECO:0000313" key="2">
    <source>
        <dbReference type="EMBL" id="MCG4526378.1"/>
    </source>
</evidence>
<keyword evidence="2" id="KW-0378">Hydrolase</keyword>
<keyword evidence="1" id="KW-0472">Membrane</keyword>
<evidence type="ECO:0000313" key="3">
    <source>
        <dbReference type="Proteomes" id="UP001200313"/>
    </source>
</evidence>
<dbReference type="Proteomes" id="UP001200313">
    <property type="component" value="Unassembled WGS sequence"/>
</dbReference>
<feature type="transmembrane region" description="Helical" evidence="1">
    <location>
        <begin position="140"/>
        <end position="160"/>
    </location>
</feature>
<proteinExistence type="predicted"/>
<sequence>MIGKTHLAGGLAAAAVICQAVNLPLAEGLIFTTGCAVGSLFPDIDHESSTVGKRVKPLSSLLHKTVGHRTLFHWFVPYCLLAVVLHLWKPSWDVVTMAVLIGVLTHLFLDALNPSGVPVFPGLKLNLLKIKTESGFDKAIGTLLALVAVACFIYWIFCMIRGY</sequence>
<dbReference type="RefSeq" id="WP_238073398.1">
    <property type="nucleotide sequence ID" value="NZ_JAKNJB010000006.1"/>
</dbReference>
<accession>A0ABS9M6U4</accession>
<keyword evidence="3" id="KW-1185">Reference proteome</keyword>
<gene>
    <name evidence="2" type="ORF">L0P79_04720</name>
</gene>
<dbReference type="EMBL" id="JAKNJB010000006">
    <property type="protein sequence ID" value="MCG4526378.1"/>
    <property type="molecule type" value="Genomic_DNA"/>
</dbReference>
<keyword evidence="1" id="KW-1133">Transmembrane helix</keyword>
<dbReference type="PANTHER" id="PTHR35531:SF1">
    <property type="entry name" value="INNER MEMBRANE PROTEIN YBCI-RELATED"/>
    <property type="match status" value="1"/>
</dbReference>
<dbReference type="GO" id="GO:0016787">
    <property type="term" value="F:hydrolase activity"/>
    <property type="evidence" value="ECO:0007669"/>
    <property type="project" value="UniProtKB-KW"/>
</dbReference>
<name>A0ABS9M6U4_9FIRM</name>
<dbReference type="Pfam" id="PF04307">
    <property type="entry name" value="YdjM"/>
    <property type="match status" value="1"/>
</dbReference>
<dbReference type="InterPro" id="IPR007404">
    <property type="entry name" value="YdjM-like"/>
</dbReference>
<feature type="transmembrane region" description="Helical" evidence="1">
    <location>
        <begin position="95"/>
        <end position="120"/>
    </location>
</feature>
<organism evidence="2 3">
    <name type="scientific">Intestinimonas massiliensis</name>
    <name type="common">ex Afouda et al. 2020</name>
    <dbReference type="NCBI Taxonomy" id="1673721"/>
    <lineage>
        <taxon>Bacteria</taxon>
        <taxon>Bacillati</taxon>
        <taxon>Bacillota</taxon>
        <taxon>Clostridia</taxon>
        <taxon>Eubacteriales</taxon>
        <taxon>Intestinimonas</taxon>
    </lineage>
</organism>
<reference evidence="2 3" key="1">
    <citation type="submission" date="2022-01" db="EMBL/GenBank/DDBJ databases">
        <title>Collection of gut derived symbiotic bacterial strains cultured from healthy donors.</title>
        <authorList>
            <person name="Lin H."/>
            <person name="Kohout C."/>
            <person name="Waligurski E."/>
            <person name="Pamer E.G."/>
        </authorList>
    </citation>
    <scope>NUCLEOTIDE SEQUENCE [LARGE SCALE GENOMIC DNA]</scope>
    <source>
        <strain evidence="2 3">DFI.3.7</strain>
    </source>
</reference>
<protein>
    <submittedName>
        <fullName evidence="2">Metal-dependent hydrolase</fullName>
    </submittedName>
</protein>
<comment type="caution">
    <text evidence="2">The sequence shown here is derived from an EMBL/GenBank/DDBJ whole genome shotgun (WGS) entry which is preliminary data.</text>
</comment>
<keyword evidence="1" id="KW-0812">Transmembrane</keyword>